<evidence type="ECO:0000313" key="3">
    <source>
        <dbReference type="Proteomes" id="UP000028703"/>
    </source>
</evidence>
<name>A0A085ZYL9_9FLAO</name>
<dbReference type="AlphaFoldDB" id="A0A085ZYL9"/>
<gene>
    <name evidence="2" type="ORF">IX38_03320</name>
</gene>
<dbReference type="RefSeq" id="WP_034701452.1">
    <property type="nucleotide sequence ID" value="NZ_JPRO01000001.1"/>
</dbReference>
<accession>A0A085ZYL9</accession>
<evidence type="ECO:0000256" key="1">
    <source>
        <dbReference type="SAM" id="MobiDB-lite"/>
    </source>
</evidence>
<proteinExistence type="predicted"/>
<dbReference type="eggNOG" id="ENOG5033GWW">
    <property type="taxonomic scope" value="Bacteria"/>
</dbReference>
<keyword evidence="3" id="KW-1185">Reference proteome</keyword>
<comment type="caution">
    <text evidence="2">The sequence shown here is derived from an EMBL/GenBank/DDBJ whole genome shotgun (WGS) entry which is preliminary data.</text>
</comment>
<dbReference type="PROSITE" id="PS51257">
    <property type="entry name" value="PROKAR_LIPOPROTEIN"/>
    <property type="match status" value="1"/>
</dbReference>
<protein>
    <recommendedName>
        <fullName evidence="4">Lipoprotein</fullName>
    </recommendedName>
</protein>
<organism evidence="2 3">
    <name type="scientific">Chryseobacterium luteum</name>
    <dbReference type="NCBI Taxonomy" id="421531"/>
    <lineage>
        <taxon>Bacteria</taxon>
        <taxon>Pseudomonadati</taxon>
        <taxon>Bacteroidota</taxon>
        <taxon>Flavobacteriia</taxon>
        <taxon>Flavobacteriales</taxon>
        <taxon>Weeksellaceae</taxon>
        <taxon>Chryseobacterium group</taxon>
        <taxon>Chryseobacterium</taxon>
    </lineage>
</organism>
<dbReference type="Proteomes" id="UP000028703">
    <property type="component" value="Unassembled WGS sequence"/>
</dbReference>
<sequence length="183" mass="20727">MKPLSLIILSSLFIFSCNPVGEKITEEAPVDMQLVNTIDGLELKKGDIIVVWSKLDASFVKNGVLPSFDFIYNLSMNGNTVENSSVPMFADKKHIINSTYTKQKEEEDEKEIPEQQTSEYNSDSDSTKVEEKKEVNASWEFEKKVTEIPIKKDGKYTLDYKVKANDADGNSMFNKASIILRKK</sequence>
<dbReference type="STRING" id="421531.IX38_03320"/>
<dbReference type="OrthoDB" id="1258616at2"/>
<evidence type="ECO:0000313" key="2">
    <source>
        <dbReference type="EMBL" id="KFF09533.1"/>
    </source>
</evidence>
<reference evidence="2 3" key="1">
    <citation type="submission" date="2014-07" db="EMBL/GenBank/DDBJ databases">
        <title>Genome of Chryseobacterium luteum DSM 18605.</title>
        <authorList>
            <person name="Stropko S.J."/>
            <person name="Pipes S.E."/>
            <person name="Newman J.D."/>
        </authorList>
    </citation>
    <scope>NUCLEOTIDE SEQUENCE [LARGE SCALE GENOMIC DNA]</scope>
    <source>
        <strain evidence="2 3">DSM 18605</strain>
    </source>
</reference>
<evidence type="ECO:0008006" key="4">
    <source>
        <dbReference type="Google" id="ProtNLM"/>
    </source>
</evidence>
<dbReference type="EMBL" id="JPRO01000001">
    <property type="protein sequence ID" value="KFF09533.1"/>
    <property type="molecule type" value="Genomic_DNA"/>
</dbReference>
<feature type="region of interest" description="Disordered" evidence="1">
    <location>
        <begin position="100"/>
        <end position="133"/>
    </location>
</feature>